<dbReference type="Proteomes" id="UP000199118">
    <property type="component" value="Unassembled WGS sequence"/>
</dbReference>
<gene>
    <name evidence="2" type="ORF">SAMN05444336_1111</name>
</gene>
<dbReference type="SUPFAM" id="SSF52540">
    <property type="entry name" value="P-loop containing nucleoside triphosphate hydrolases"/>
    <property type="match status" value="1"/>
</dbReference>
<proteinExistence type="predicted"/>
<dbReference type="InterPro" id="IPR027417">
    <property type="entry name" value="P-loop_NTPase"/>
</dbReference>
<dbReference type="RefSeq" id="WP_143040367.1">
    <property type="nucleotide sequence ID" value="NZ_FNMZ01000011.1"/>
</dbReference>
<dbReference type="OrthoDB" id="9797417at2"/>
<organism evidence="2 3">
    <name type="scientific">Albimonas donghaensis</name>
    <dbReference type="NCBI Taxonomy" id="356660"/>
    <lineage>
        <taxon>Bacteria</taxon>
        <taxon>Pseudomonadati</taxon>
        <taxon>Pseudomonadota</taxon>
        <taxon>Alphaproteobacteria</taxon>
        <taxon>Rhodobacterales</taxon>
        <taxon>Paracoccaceae</taxon>
        <taxon>Albimonas</taxon>
    </lineage>
</organism>
<dbReference type="PANTHER" id="PTHR14136">
    <property type="entry name" value="BTB_POZ DOMAIN-CONTAINING PROTEIN KCTD9"/>
    <property type="match status" value="1"/>
</dbReference>
<evidence type="ECO:0000259" key="1">
    <source>
        <dbReference type="PROSITE" id="PS50837"/>
    </source>
</evidence>
<dbReference type="EMBL" id="FNMZ01000011">
    <property type="protein sequence ID" value="SDX82309.1"/>
    <property type="molecule type" value="Genomic_DNA"/>
</dbReference>
<dbReference type="PANTHER" id="PTHR14136:SF17">
    <property type="entry name" value="BTB_POZ DOMAIN-CONTAINING PROTEIN KCTD9"/>
    <property type="match status" value="1"/>
</dbReference>
<dbReference type="AlphaFoldDB" id="A0A1H3EWJ9"/>
<dbReference type="Gene3D" id="2.160.20.80">
    <property type="entry name" value="E3 ubiquitin-protein ligase SopA"/>
    <property type="match status" value="1"/>
</dbReference>
<dbReference type="InterPro" id="IPR051082">
    <property type="entry name" value="Pentapeptide-BTB/POZ_domain"/>
</dbReference>
<dbReference type="InterPro" id="IPR011335">
    <property type="entry name" value="Restrct_endonuc-II-like"/>
</dbReference>
<dbReference type="Pfam" id="PF05729">
    <property type="entry name" value="NACHT"/>
    <property type="match status" value="1"/>
</dbReference>
<dbReference type="InterPro" id="IPR007111">
    <property type="entry name" value="NACHT_NTPase"/>
</dbReference>
<dbReference type="SUPFAM" id="SSF141571">
    <property type="entry name" value="Pentapeptide repeat-like"/>
    <property type="match status" value="1"/>
</dbReference>
<dbReference type="SUPFAM" id="SSF52980">
    <property type="entry name" value="Restriction endonuclease-like"/>
    <property type="match status" value="1"/>
</dbReference>
<feature type="domain" description="NACHT" evidence="1">
    <location>
        <begin position="167"/>
        <end position="290"/>
    </location>
</feature>
<dbReference type="PROSITE" id="PS50837">
    <property type="entry name" value="NACHT"/>
    <property type="match status" value="1"/>
</dbReference>
<reference evidence="2 3" key="1">
    <citation type="submission" date="2016-10" db="EMBL/GenBank/DDBJ databases">
        <authorList>
            <person name="de Groot N.N."/>
        </authorList>
    </citation>
    <scope>NUCLEOTIDE SEQUENCE [LARGE SCALE GENOMIC DNA]</scope>
    <source>
        <strain evidence="2 3">DSM 17890</strain>
    </source>
</reference>
<evidence type="ECO:0000313" key="2">
    <source>
        <dbReference type="EMBL" id="SDX82309.1"/>
    </source>
</evidence>
<dbReference type="Gene3D" id="3.40.50.300">
    <property type="entry name" value="P-loop containing nucleotide triphosphate hydrolases"/>
    <property type="match status" value="1"/>
</dbReference>
<evidence type="ECO:0000313" key="3">
    <source>
        <dbReference type="Proteomes" id="UP000199118"/>
    </source>
</evidence>
<name>A0A1H3EWJ9_9RHOB</name>
<protein>
    <submittedName>
        <fullName evidence="2">Pentapeptide repeat-containing protein</fullName>
    </submittedName>
</protein>
<dbReference type="STRING" id="356660.SAMN05444336_1111"/>
<keyword evidence="3" id="KW-1185">Reference proteome</keyword>
<dbReference type="InterPro" id="IPR001646">
    <property type="entry name" value="5peptide_repeat"/>
</dbReference>
<sequence>MLDARSLPTAIGQLLKNNNYDVQFGVEIHGAEVDIVAVPIGDPYGRRLFIEATIEYVDNTKYGKDASKFLLLAKREPSAALIIVSSTGFTPSVRERAEEAGVNIETYDQFFRKFERYEKYTSSVVSNGELVNLSGVYEEANFEDSHGVDYATDWLTVWAKDDDPEARWLIVLGEYGTGKTCLTQVLQYRWTKEYIENPIFRLPLRITLRDFSRQFDARALIHHALDNNNLGHINIDFIFQLIRQQRLILLLDGYDEMAQFMTPRMRRDCLAALAELSRDGARGILTSRPNYFTEDEEIRVFEALYNELSGSSISVLRLQQDIVDREKSVDSLIESHLLNRFERTLRDLNPGQTEALVRRKLGDDTGGCDIVLSVLHRVFRASEAGERTSLSGKPVIVSYLLDVLDQLRADEDSSGSEGLTEWSIYGVIVDRLMLRDLIRSPDLSAQKRRTFLESLALEVSTINGAVIKEDRFRTLVDAEFHSELRMLDSDDRRRAIDQLFEDLRSSATLTRTASGDGWIFSHSSLREFMAARSMLRSLDEARSANSSTKVTALMQHLVATMDSADIETALQKLVILWQSRSQYHGIGRLLCLLWEALEIRGTRFNEKHSLSFFNSTSGGSAFVPLDDVRLSRLNFRLECFPDICLFDFTGSELEELTFDRCDLSESKFNTSIIGSTVFNHCNLRNADFEGAALIECIFDNCDLTGADFKGLDADSIIFARIGIDRELLRVEGDDLKGFLRYFGAFTDDVTKFKTLQFHPKFSVISKILGRLSQQKNHQVVGLTQRGEAQRDPQLARQFLNHLIKSGLATQRQTMVSLTAEGRNVVGTFEREELDIRIAAFLEQR</sequence>
<dbReference type="Pfam" id="PF13599">
    <property type="entry name" value="Pentapeptide_4"/>
    <property type="match status" value="1"/>
</dbReference>
<accession>A0A1H3EWJ9</accession>